<evidence type="ECO:0000259" key="3">
    <source>
        <dbReference type="PROSITE" id="PS50020"/>
    </source>
</evidence>
<feature type="domain" description="WW" evidence="3">
    <location>
        <begin position="60"/>
        <end position="94"/>
    </location>
</feature>
<keyword evidence="2" id="KW-0963">Cytoplasm</keyword>
<dbReference type="PANTHER" id="PTHR14791:SF39">
    <property type="entry name" value="OS12G0233100 PROTEIN"/>
    <property type="match status" value="1"/>
</dbReference>
<dbReference type="InterPro" id="IPR051105">
    <property type="entry name" value="WWC/KIBRA_Hippo_Reg"/>
</dbReference>
<comment type="subcellular location">
    <subcellularLocation>
        <location evidence="1">Cytoplasm</location>
    </subcellularLocation>
</comment>
<reference evidence="4 5" key="1">
    <citation type="submission" date="2023-10" db="EMBL/GenBank/DDBJ databases">
        <title>Chromosome-scale genome assembly provides insights into flower coloration mechanisms of Canna indica.</title>
        <authorList>
            <person name="Li C."/>
        </authorList>
    </citation>
    <scope>NUCLEOTIDE SEQUENCE [LARGE SCALE GENOMIC DNA]</scope>
    <source>
        <tissue evidence="4">Flower</tissue>
    </source>
</reference>
<dbReference type="AlphaFoldDB" id="A0AAQ3KNY2"/>
<accession>A0AAQ3KNY2</accession>
<dbReference type="Gene3D" id="2.20.70.10">
    <property type="match status" value="1"/>
</dbReference>
<evidence type="ECO:0000256" key="1">
    <source>
        <dbReference type="ARBA" id="ARBA00004496"/>
    </source>
</evidence>
<dbReference type="InterPro" id="IPR036020">
    <property type="entry name" value="WW_dom_sf"/>
</dbReference>
<dbReference type="InterPro" id="IPR001202">
    <property type="entry name" value="WW_dom"/>
</dbReference>
<gene>
    <name evidence="4" type="ORF">Cni_G20423</name>
</gene>
<proteinExistence type="predicted"/>
<evidence type="ECO:0000313" key="4">
    <source>
        <dbReference type="EMBL" id="WOL11659.1"/>
    </source>
</evidence>
<dbReference type="EMBL" id="CP136895">
    <property type="protein sequence ID" value="WOL11659.1"/>
    <property type="molecule type" value="Genomic_DNA"/>
</dbReference>
<keyword evidence="5" id="KW-1185">Reference proteome</keyword>
<dbReference type="Proteomes" id="UP001327560">
    <property type="component" value="Chromosome 6"/>
</dbReference>
<protein>
    <recommendedName>
        <fullName evidence="3">WW domain-containing protein</fullName>
    </recommendedName>
</protein>
<name>A0AAQ3KNY2_9LILI</name>
<sequence length="191" mass="21714">MEQSLRLMDQTELSLGPTSLILNEKIRSTSSELDGNVKRKRKQIWDETARQTSIGLQLSDPLSLDWEQCLDLQSGRMYYLNRKTLKKNWIRPPKEQELDLDLNISTFTSLDEKCHSSSRLANLDQQPKNKQQNSCSGNSMVAVVCVNCHLLVMLCKLSPSCPNCKYVHSTLPSSPPRKVEAKSSETLNLLY</sequence>
<organism evidence="4 5">
    <name type="scientific">Canna indica</name>
    <name type="common">Indian-shot</name>
    <dbReference type="NCBI Taxonomy" id="4628"/>
    <lineage>
        <taxon>Eukaryota</taxon>
        <taxon>Viridiplantae</taxon>
        <taxon>Streptophyta</taxon>
        <taxon>Embryophyta</taxon>
        <taxon>Tracheophyta</taxon>
        <taxon>Spermatophyta</taxon>
        <taxon>Magnoliopsida</taxon>
        <taxon>Liliopsida</taxon>
        <taxon>Zingiberales</taxon>
        <taxon>Cannaceae</taxon>
        <taxon>Canna</taxon>
    </lineage>
</organism>
<evidence type="ECO:0000313" key="5">
    <source>
        <dbReference type="Proteomes" id="UP001327560"/>
    </source>
</evidence>
<evidence type="ECO:0000256" key="2">
    <source>
        <dbReference type="ARBA" id="ARBA00022490"/>
    </source>
</evidence>
<dbReference type="PROSITE" id="PS50020">
    <property type="entry name" value="WW_DOMAIN_2"/>
    <property type="match status" value="1"/>
</dbReference>
<dbReference type="GO" id="GO:0005737">
    <property type="term" value="C:cytoplasm"/>
    <property type="evidence" value="ECO:0007669"/>
    <property type="project" value="UniProtKB-SubCell"/>
</dbReference>
<dbReference type="SUPFAM" id="SSF51045">
    <property type="entry name" value="WW domain"/>
    <property type="match status" value="1"/>
</dbReference>
<dbReference type="PANTHER" id="PTHR14791">
    <property type="entry name" value="BOMB/KIRA PROTEINS"/>
    <property type="match status" value="1"/>
</dbReference>